<dbReference type="PROSITE" id="PS00211">
    <property type="entry name" value="ABC_TRANSPORTER_1"/>
    <property type="match status" value="2"/>
</dbReference>
<keyword evidence="6 10" id="KW-0067">ATP-binding</keyword>
<dbReference type="InterPro" id="IPR017871">
    <property type="entry name" value="ABC_transporter-like_CS"/>
</dbReference>
<dbReference type="PROSITE" id="PS50893">
    <property type="entry name" value="ABC_TRANSPORTER_2"/>
    <property type="match status" value="2"/>
</dbReference>
<proteinExistence type="inferred from homology"/>
<dbReference type="Pfam" id="PF00005">
    <property type="entry name" value="ABC_tran"/>
    <property type="match status" value="2"/>
</dbReference>
<keyword evidence="4" id="KW-1003">Cell membrane</keyword>
<evidence type="ECO:0000313" key="10">
    <source>
        <dbReference type="EMBL" id="MCH6171992.1"/>
    </source>
</evidence>
<feature type="region of interest" description="Disordered" evidence="8">
    <location>
        <begin position="509"/>
        <end position="528"/>
    </location>
</feature>
<evidence type="ECO:0000313" key="11">
    <source>
        <dbReference type="Proteomes" id="UP001299970"/>
    </source>
</evidence>
<keyword evidence="3" id="KW-0813">Transport</keyword>
<organism evidence="10 11">
    <name type="scientific">Pseudonocardia alaniniphila</name>
    <dbReference type="NCBI Taxonomy" id="75291"/>
    <lineage>
        <taxon>Bacteria</taxon>
        <taxon>Bacillati</taxon>
        <taxon>Actinomycetota</taxon>
        <taxon>Actinomycetes</taxon>
        <taxon>Pseudonocardiales</taxon>
        <taxon>Pseudonocardiaceae</taxon>
        <taxon>Pseudonocardia</taxon>
    </lineage>
</organism>
<dbReference type="InterPro" id="IPR003439">
    <property type="entry name" value="ABC_transporter-like_ATP-bd"/>
</dbReference>
<dbReference type="CDD" id="cd03257">
    <property type="entry name" value="ABC_NikE_OppD_transporters"/>
    <property type="match status" value="2"/>
</dbReference>
<comment type="similarity">
    <text evidence="2">Belongs to the ABC transporter superfamily.</text>
</comment>
<dbReference type="PANTHER" id="PTHR43297:SF2">
    <property type="entry name" value="DIPEPTIDE TRANSPORT ATP-BINDING PROTEIN DPPD"/>
    <property type="match status" value="1"/>
</dbReference>
<evidence type="ECO:0000256" key="3">
    <source>
        <dbReference type="ARBA" id="ARBA00022448"/>
    </source>
</evidence>
<evidence type="ECO:0000256" key="6">
    <source>
        <dbReference type="ARBA" id="ARBA00022840"/>
    </source>
</evidence>
<keyword evidence="11" id="KW-1185">Reference proteome</keyword>
<dbReference type="Proteomes" id="UP001299970">
    <property type="component" value="Unassembled WGS sequence"/>
</dbReference>
<dbReference type="Gene3D" id="3.40.50.300">
    <property type="entry name" value="P-loop containing nucleotide triphosphate hydrolases"/>
    <property type="match status" value="2"/>
</dbReference>
<dbReference type="SUPFAM" id="SSF52540">
    <property type="entry name" value="P-loop containing nucleoside triphosphate hydrolases"/>
    <property type="match status" value="2"/>
</dbReference>
<reference evidence="10 11" key="1">
    <citation type="submission" date="2022-03" db="EMBL/GenBank/DDBJ databases">
        <title>Pseudonocardia alaer sp. nov., a novel actinomycete isolated from reed forest soil.</title>
        <authorList>
            <person name="Wang L."/>
        </authorList>
    </citation>
    <scope>NUCLEOTIDE SEQUENCE [LARGE SCALE GENOMIC DNA]</scope>
    <source>
        <strain evidence="10 11">Y-16303</strain>
    </source>
</reference>
<dbReference type="InterPro" id="IPR027417">
    <property type="entry name" value="P-loop_NTPase"/>
</dbReference>
<keyword evidence="7" id="KW-0472">Membrane</keyword>
<evidence type="ECO:0000256" key="4">
    <source>
        <dbReference type="ARBA" id="ARBA00022475"/>
    </source>
</evidence>
<dbReference type="EMBL" id="JAKXMK010000053">
    <property type="protein sequence ID" value="MCH6171992.1"/>
    <property type="molecule type" value="Genomic_DNA"/>
</dbReference>
<keyword evidence="5" id="KW-0547">Nucleotide-binding</keyword>
<evidence type="ECO:0000256" key="5">
    <source>
        <dbReference type="ARBA" id="ARBA00022741"/>
    </source>
</evidence>
<dbReference type="GO" id="GO:0005524">
    <property type="term" value="F:ATP binding"/>
    <property type="evidence" value="ECO:0007669"/>
    <property type="project" value="UniProtKB-KW"/>
</dbReference>
<dbReference type="InterPro" id="IPR050388">
    <property type="entry name" value="ABC_Ni/Peptide_Import"/>
</dbReference>
<dbReference type="InterPro" id="IPR003593">
    <property type="entry name" value="AAA+_ATPase"/>
</dbReference>
<dbReference type="PANTHER" id="PTHR43297">
    <property type="entry name" value="OLIGOPEPTIDE TRANSPORT ATP-BINDING PROTEIN APPD"/>
    <property type="match status" value="1"/>
</dbReference>
<sequence length="528" mass="56254">MVALRPAWEQHELGRTDVRVAPHGGPHDFFVPGDDDVLQPRGALPIQRAASATASGSVEVTGEQVLGAAESELNRVRGSRAAMVFQEPQTAVNPVRTVGWQLAEALRARGPISRSDARARAVELLEMVGIPEPRSRVRYYPHQLSGGQKQRVVIALALSGAPDLLIADEPTTALGVTVQAQILTLLAELRDLTGVAVLLITHNLGVVAELADRVVVLRSGRVVEQRRMTDLFARPATDYTRNLLDSVPALPSIAPEPGPAASPHPAVPDPVLTLAGVSVTYPARRGRPAFRAVHDVTLQVGRHEVLGLVGESGSGKTTIGRVAVGLVPVSAGTVHLDGADLARAGRSRLRELRRGLAMVHQDPAASLDPRLPVGESVAEPLRVPRVVSGPALDARIVELLENVRLPASYSVRLPSELSGGQRQRIALARALALSPQLVIADEPTSALDVSVQADVLALFAGLQRELGFACVFVSHDLAVVHEVADRVAVLRAGELLELGRPREVRVAARSDAHREDHLHHERSARASG</sequence>
<feature type="domain" description="ABC transporter" evidence="9">
    <location>
        <begin position="272"/>
        <end position="517"/>
    </location>
</feature>
<comment type="subcellular location">
    <subcellularLocation>
        <location evidence="1">Cell membrane</location>
        <topology evidence="1">Peripheral membrane protein</topology>
    </subcellularLocation>
</comment>
<accession>A0ABS9TTV5</accession>
<comment type="caution">
    <text evidence="10">The sequence shown here is derived from an EMBL/GenBank/DDBJ whole genome shotgun (WGS) entry which is preliminary data.</text>
</comment>
<feature type="domain" description="ABC transporter" evidence="9">
    <location>
        <begin position="13"/>
        <end position="244"/>
    </location>
</feature>
<evidence type="ECO:0000259" key="9">
    <source>
        <dbReference type="PROSITE" id="PS50893"/>
    </source>
</evidence>
<name>A0ABS9TTV5_9PSEU</name>
<evidence type="ECO:0000256" key="1">
    <source>
        <dbReference type="ARBA" id="ARBA00004202"/>
    </source>
</evidence>
<evidence type="ECO:0000256" key="7">
    <source>
        <dbReference type="ARBA" id="ARBA00023136"/>
    </source>
</evidence>
<dbReference type="RefSeq" id="WP_241042799.1">
    <property type="nucleotide sequence ID" value="NZ_BAAAJF010000027.1"/>
</dbReference>
<protein>
    <submittedName>
        <fullName evidence="10">ABC transporter ATP-binding protein</fullName>
    </submittedName>
</protein>
<evidence type="ECO:0000256" key="8">
    <source>
        <dbReference type="SAM" id="MobiDB-lite"/>
    </source>
</evidence>
<evidence type="ECO:0000256" key="2">
    <source>
        <dbReference type="ARBA" id="ARBA00005417"/>
    </source>
</evidence>
<dbReference type="SMART" id="SM00382">
    <property type="entry name" value="AAA"/>
    <property type="match status" value="2"/>
</dbReference>
<gene>
    <name evidence="10" type="ORF">MMF94_40450</name>
</gene>